<keyword evidence="1" id="KW-0479">Metal-binding</keyword>
<dbReference type="GO" id="GO:0046872">
    <property type="term" value="F:metal ion binding"/>
    <property type="evidence" value="ECO:0007669"/>
    <property type="project" value="UniProtKB-KW"/>
</dbReference>
<keyword evidence="2" id="KW-0460">Magnesium</keyword>
<proteinExistence type="predicted"/>
<dbReference type="GO" id="GO:0008299">
    <property type="term" value="P:isoprenoid biosynthetic process"/>
    <property type="evidence" value="ECO:0007669"/>
    <property type="project" value="InterPro"/>
</dbReference>
<comment type="caution">
    <text evidence="4">The sequence shown here is derived from an EMBL/GenBank/DDBJ whole genome shotgun (WGS) entry which is preliminary data.</text>
</comment>
<evidence type="ECO:0000313" key="5">
    <source>
        <dbReference type="Proteomes" id="UP000295281"/>
    </source>
</evidence>
<dbReference type="Pfam" id="PF17186">
    <property type="entry name" value="Lipocalin_9"/>
    <property type="match status" value="1"/>
</dbReference>
<dbReference type="Gene3D" id="2.40.370.10">
    <property type="entry name" value="AttH-like domain"/>
    <property type="match status" value="2"/>
</dbReference>
<dbReference type="PROSITE" id="PS00723">
    <property type="entry name" value="POLYPRENYL_SYNTHASE_1"/>
    <property type="match status" value="1"/>
</dbReference>
<dbReference type="InterPro" id="IPR033749">
    <property type="entry name" value="Polyprenyl_synt_CS"/>
</dbReference>
<dbReference type="PANTHER" id="PTHR12001:SF44">
    <property type="entry name" value="GERANYLGERANYL PYROPHOSPHATE SYNTHASE"/>
    <property type="match status" value="1"/>
</dbReference>
<dbReference type="SUPFAM" id="SSF48576">
    <property type="entry name" value="Terpenoid synthases"/>
    <property type="match status" value="1"/>
</dbReference>
<evidence type="ECO:0000313" key="4">
    <source>
        <dbReference type="EMBL" id="TDQ54369.1"/>
    </source>
</evidence>
<organism evidence="4 5">
    <name type="scientific">Actinorugispora endophytica</name>
    <dbReference type="NCBI Taxonomy" id="1605990"/>
    <lineage>
        <taxon>Bacteria</taxon>
        <taxon>Bacillati</taxon>
        <taxon>Actinomycetota</taxon>
        <taxon>Actinomycetes</taxon>
        <taxon>Streptosporangiales</taxon>
        <taxon>Nocardiopsidaceae</taxon>
        <taxon>Actinorugispora</taxon>
    </lineage>
</organism>
<dbReference type="PROSITE" id="PS00444">
    <property type="entry name" value="POLYPRENYL_SYNTHASE_2"/>
    <property type="match status" value="1"/>
</dbReference>
<name>A0A4V6PWW9_9ACTN</name>
<sequence length="756" mass="81951">MANEPGAVRREERSVHGTSPDPAVLDLPHSGDGAEWWWFHARLNDGDGDFGLVLRFLRHRTRRPDGTPLDSHAVAWYRSDTGPGTHAGESWIDEGCVELARALARGDGALDPRVREAVLGGLAPGRAPLPDRGLPRPVRVGGQRLDLDFGGVGRLTKDDGGAYVAEADGEHSGFRLRLAPEKPAVAQFPGGAGGRSGDGATRSYSVPRLVVEGTFRRGGCTARVRGRGRYERAFGGPWHLLEDGQRGPDPVWTWAGLRLDNGWDVTVADIGHTDAATGETTPHARGAVLSSPDGDRVEASATLRGSRPWTSLATLNTYDTGCDVEVPELDLRLRVRAWFPRQEARSLVFGSGMLEADADVEGTMAGRPVRGGGLLAVLPSNRIGDFERYITRVRDTTLEEIDHLYPETPDHGALAAVAGMEDRPGELDGLVVEDLHASLVRPMRHATDGLGRSWRSYVGTAAIELCGADSEPYRPLLAATELLHTGCLVVDDVEDRSPLRRGRPAVHTVFGDPTAVNAATAAYFAFDQVLRRVLPEDDRLRLRVYQTYLRALRCGHAGQAIDITGHRSAMDTAVATGDAEPVLRRVRVTHRLKTAAPVRAIAEIGALIAGADEERLRAMGDYFDAVGLAYQISDDVIDLRGVTVRDRDGRARPTKHTAEDLRAGKVTMPLAHAVALVPGPRMREMWRAVRDGDADEAAAAPIARELQDCGAVAACEDEARRLVDQAWKPLQDLVPCSWHSVIARALGVYAARRERE</sequence>
<dbReference type="SUPFAM" id="SSF159245">
    <property type="entry name" value="AttH-like"/>
    <property type="match status" value="1"/>
</dbReference>
<evidence type="ECO:0000256" key="3">
    <source>
        <dbReference type="SAM" id="MobiDB-lite"/>
    </source>
</evidence>
<dbReference type="Gene3D" id="1.10.600.10">
    <property type="entry name" value="Farnesyl Diphosphate Synthase"/>
    <property type="match status" value="1"/>
</dbReference>
<dbReference type="AlphaFoldDB" id="A0A4V6PWW9"/>
<dbReference type="InterPro" id="IPR023374">
    <property type="entry name" value="AttH-like_dom_sf"/>
</dbReference>
<reference evidence="4 5" key="1">
    <citation type="submission" date="2019-03" db="EMBL/GenBank/DDBJ databases">
        <title>Genomic Encyclopedia of Type Strains, Phase IV (KMG-IV): sequencing the most valuable type-strain genomes for metagenomic binning, comparative biology and taxonomic classification.</title>
        <authorList>
            <person name="Goeker M."/>
        </authorList>
    </citation>
    <scope>NUCLEOTIDE SEQUENCE [LARGE SCALE GENOMIC DNA]</scope>
    <source>
        <strain evidence="4 5">DSM 46770</strain>
    </source>
</reference>
<dbReference type="GO" id="GO:0004659">
    <property type="term" value="F:prenyltransferase activity"/>
    <property type="evidence" value="ECO:0007669"/>
    <property type="project" value="InterPro"/>
</dbReference>
<dbReference type="Proteomes" id="UP000295281">
    <property type="component" value="Unassembled WGS sequence"/>
</dbReference>
<feature type="region of interest" description="Disordered" evidence="3">
    <location>
        <begin position="1"/>
        <end position="26"/>
    </location>
</feature>
<dbReference type="Pfam" id="PF00348">
    <property type="entry name" value="polyprenyl_synt"/>
    <property type="match status" value="1"/>
</dbReference>
<evidence type="ECO:0000256" key="2">
    <source>
        <dbReference type="ARBA" id="ARBA00022842"/>
    </source>
</evidence>
<accession>A0A4V6PWW9</accession>
<dbReference type="InterPro" id="IPR000092">
    <property type="entry name" value="Polyprenyl_synt"/>
</dbReference>
<keyword evidence="5" id="KW-1185">Reference proteome</keyword>
<gene>
    <name evidence="4" type="ORF">EV190_102203</name>
</gene>
<dbReference type="InterPro" id="IPR008949">
    <property type="entry name" value="Isoprenoid_synthase_dom_sf"/>
</dbReference>
<protein>
    <submittedName>
        <fullName evidence="4">Geranylgeranyl pyrophosphate synthase</fullName>
    </submittedName>
</protein>
<dbReference type="RefSeq" id="WP_243742369.1">
    <property type="nucleotide sequence ID" value="NZ_SNYN01000002.1"/>
</dbReference>
<evidence type="ECO:0000256" key="1">
    <source>
        <dbReference type="ARBA" id="ARBA00022723"/>
    </source>
</evidence>
<dbReference type="PANTHER" id="PTHR12001">
    <property type="entry name" value="GERANYLGERANYL PYROPHOSPHATE SYNTHASE"/>
    <property type="match status" value="1"/>
</dbReference>
<dbReference type="EMBL" id="SNYN01000002">
    <property type="protein sequence ID" value="TDQ54369.1"/>
    <property type="molecule type" value="Genomic_DNA"/>
</dbReference>